<dbReference type="Pfam" id="PF00355">
    <property type="entry name" value="Rieske"/>
    <property type="match status" value="1"/>
</dbReference>
<keyword evidence="4" id="KW-0411">Iron-sulfur</keyword>
<evidence type="ECO:0000256" key="4">
    <source>
        <dbReference type="ARBA" id="ARBA00023014"/>
    </source>
</evidence>
<dbReference type="PANTHER" id="PTHR21496">
    <property type="entry name" value="FERREDOXIN-RELATED"/>
    <property type="match status" value="1"/>
</dbReference>
<evidence type="ECO:0000256" key="3">
    <source>
        <dbReference type="ARBA" id="ARBA00023004"/>
    </source>
</evidence>
<dbReference type="PROSITE" id="PS51296">
    <property type="entry name" value="RIESKE"/>
    <property type="match status" value="1"/>
</dbReference>
<reference evidence="6 7" key="1">
    <citation type="journal article" date="2019" name="Int. J. Syst. Evol. Microbiol.">
        <title>The Global Catalogue of Microorganisms (GCM) 10K type strain sequencing project: providing services to taxonomists for standard genome sequencing and annotation.</title>
        <authorList>
            <consortium name="The Broad Institute Genomics Platform"/>
            <consortium name="The Broad Institute Genome Sequencing Center for Infectious Disease"/>
            <person name="Wu L."/>
            <person name="Ma J."/>
        </authorList>
    </citation>
    <scope>NUCLEOTIDE SEQUENCE [LARGE SCALE GENOMIC DNA]</scope>
    <source>
        <strain evidence="6 7">CGMCC 1.12543</strain>
    </source>
</reference>
<dbReference type="SUPFAM" id="SSF50022">
    <property type="entry name" value="ISP domain"/>
    <property type="match status" value="1"/>
</dbReference>
<evidence type="ECO:0000256" key="2">
    <source>
        <dbReference type="ARBA" id="ARBA00022723"/>
    </source>
</evidence>
<keyword evidence="2" id="KW-0479">Metal-binding</keyword>
<dbReference type="InterPro" id="IPR017941">
    <property type="entry name" value="Rieske_2Fe-2S"/>
</dbReference>
<dbReference type="AlphaFoldDB" id="A0ABD5RTR3"/>
<gene>
    <name evidence="6" type="ORF">ACFPYI_21910</name>
</gene>
<dbReference type="Proteomes" id="UP001596099">
    <property type="component" value="Unassembled WGS sequence"/>
</dbReference>
<organism evidence="6 7">
    <name type="scientific">Halomarina salina</name>
    <dbReference type="NCBI Taxonomy" id="1872699"/>
    <lineage>
        <taxon>Archaea</taxon>
        <taxon>Methanobacteriati</taxon>
        <taxon>Methanobacteriota</taxon>
        <taxon>Stenosarchaea group</taxon>
        <taxon>Halobacteria</taxon>
        <taxon>Halobacteriales</taxon>
        <taxon>Natronomonadaceae</taxon>
        <taxon>Halomarina</taxon>
    </lineage>
</organism>
<dbReference type="GO" id="GO:0046872">
    <property type="term" value="F:metal ion binding"/>
    <property type="evidence" value="ECO:0007669"/>
    <property type="project" value="UniProtKB-KW"/>
</dbReference>
<dbReference type="InterPro" id="IPR036922">
    <property type="entry name" value="Rieske_2Fe-2S_sf"/>
</dbReference>
<feature type="domain" description="Rieske" evidence="5">
    <location>
        <begin position="4"/>
        <end position="116"/>
    </location>
</feature>
<dbReference type="GO" id="GO:0051537">
    <property type="term" value="F:2 iron, 2 sulfur cluster binding"/>
    <property type="evidence" value="ECO:0007669"/>
    <property type="project" value="UniProtKB-KW"/>
</dbReference>
<name>A0ABD5RTR3_9EURY</name>
<dbReference type="EMBL" id="JBHSQH010000009">
    <property type="protein sequence ID" value="MFC5973985.1"/>
    <property type="molecule type" value="Genomic_DNA"/>
</dbReference>
<keyword evidence="1" id="KW-0001">2Fe-2S</keyword>
<dbReference type="PANTHER" id="PTHR21496:SF23">
    <property type="entry name" value="3-PHENYLPROPIONATE_CINNAMIC ACID DIOXYGENASE FERREDOXIN SUBUNIT"/>
    <property type="match status" value="1"/>
</dbReference>
<protein>
    <submittedName>
        <fullName evidence="6">Rieske (2Fe-2S) protein</fullName>
    </submittedName>
</protein>
<evidence type="ECO:0000313" key="7">
    <source>
        <dbReference type="Proteomes" id="UP001596099"/>
    </source>
</evidence>
<keyword evidence="3" id="KW-0408">Iron</keyword>
<accession>A0ABD5RTR3</accession>
<sequence>MSKYHVGYVDDFPEGEGVAVDAGGVDVAVFNVGGELFAIHNNCPHKNLPLAEAGQPRFIEGPDPATDTRGAINADSCTINCPWHRLEFSLTDGHSPLLDYNIPTYEVVTEGEKVIIRR</sequence>
<keyword evidence="7" id="KW-1185">Reference proteome</keyword>
<evidence type="ECO:0000259" key="5">
    <source>
        <dbReference type="PROSITE" id="PS51296"/>
    </source>
</evidence>
<proteinExistence type="predicted"/>
<dbReference type="Gene3D" id="2.102.10.10">
    <property type="entry name" value="Rieske [2Fe-2S] iron-sulphur domain"/>
    <property type="match status" value="1"/>
</dbReference>
<evidence type="ECO:0000313" key="6">
    <source>
        <dbReference type="EMBL" id="MFC5973985.1"/>
    </source>
</evidence>
<comment type="caution">
    <text evidence="6">The sequence shown here is derived from an EMBL/GenBank/DDBJ whole genome shotgun (WGS) entry which is preliminary data.</text>
</comment>
<dbReference type="RefSeq" id="WP_368409087.1">
    <property type="nucleotide sequence ID" value="NZ_JALLGW010000004.1"/>
</dbReference>
<evidence type="ECO:0000256" key="1">
    <source>
        <dbReference type="ARBA" id="ARBA00022714"/>
    </source>
</evidence>